<feature type="region of interest" description="Disordered" evidence="1">
    <location>
        <begin position="43"/>
        <end position="69"/>
    </location>
</feature>
<proteinExistence type="predicted"/>
<reference evidence="2" key="1">
    <citation type="submission" date="2019-12" db="EMBL/GenBank/DDBJ databases">
        <title>An insight into the sialome of adult female Ixodes ricinus ticks feeding for 6 days.</title>
        <authorList>
            <person name="Perner J."/>
            <person name="Ribeiro J.M.C."/>
        </authorList>
    </citation>
    <scope>NUCLEOTIDE SEQUENCE</scope>
    <source>
        <strain evidence="2">Semi-engorged</strain>
        <tissue evidence="2">Salivary glands</tissue>
    </source>
</reference>
<name>A0A6B0UT76_IXORI</name>
<feature type="region of interest" description="Disordered" evidence="1">
    <location>
        <begin position="118"/>
        <end position="140"/>
    </location>
</feature>
<feature type="compositionally biased region" description="Low complexity" evidence="1">
    <location>
        <begin position="119"/>
        <end position="131"/>
    </location>
</feature>
<sequence length="140" mass="15536">MEALLSASTGTAFCSGSFGDDTTVIGGFFKTFLSSLTRLTRRRIAGESAGRHRNSDRKRRRTSFGLQHSPYQRATFPRSLGAKRTVKMTCIPKNFQPFHFGKERRPAKLHYGGNEVMASRKSAGKSGKAGKVATVAHRWR</sequence>
<dbReference type="EMBL" id="GIFC01010916">
    <property type="protein sequence ID" value="MXU92999.1"/>
    <property type="molecule type" value="Transcribed_RNA"/>
</dbReference>
<evidence type="ECO:0000313" key="2">
    <source>
        <dbReference type="EMBL" id="MXU92999.1"/>
    </source>
</evidence>
<organism evidence="2">
    <name type="scientific">Ixodes ricinus</name>
    <name type="common">Common tick</name>
    <name type="synonym">Acarus ricinus</name>
    <dbReference type="NCBI Taxonomy" id="34613"/>
    <lineage>
        <taxon>Eukaryota</taxon>
        <taxon>Metazoa</taxon>
        <taxon>Ecdysozoa</taxon>
        <taxon>Arthropoda</taxon>
        <taxon>Chelicerata</taxon>
        <taxon>Arachnida</taxon>
        <taxon>Acari</taxon>
        <taxon>Parasitiformes</taxon>
        <taxon>Ixodida</taxon>
        <taxon>Ixodoidea</taxon>
        <taxon>Ixodidae</taxon>
        <taxon>Ixodinae</taxon>
        <taxon>Ixodes</taxon>
    </lineage>
</organism>
<protein>
    <submittedName>
        <fullName evidence="2">Putative secreted protein</fullName>
    </submittedName>
</protein>
<evidence type="ECO:0000256" key="1">
    <source>
        <dbReference type="SAM" id="MobiDB-lite"/>
    </source>
</evidence>
<accession>A0A6B0UT76</accession>
<dbReference type="AlphaFoldDB" id="A0A6B0UT76"/>
<feature type="compositionally biased region" description="Basic residues" evidence="1">
    <location>
        <begin position="51"/>
        <end position="62"/>
    </location>
</feature>